<proteinExistence type="predicted"/>
<gene>
    <name evidence="1" type="ORF">OMAG_002540</name>
</gene>
<protein>
    <submittedName>
        <fullName evidence="1">Uncharacterized protein</fullName>
    </submittedName>
</protein>
<sequence>MDTQIETTRAEAKKLLALAMTGPISQGTTFKTKFTELDEKIFKLEDNLARLQAQKSVT</sequence>
<keyword evidence="2" id="KW-1185">Reference proteome</keyword>
<organism evidence="1 2">
    <name type="scientific">Candidatus Omnitrophus magneticus</name>
    <dbReference type="NCBI Taxonomy" id="1609969"/>
    <lineage>
        <taxon>Bacteria</taxon>
        <taxon>Pseudomonadati</taxon>
        <taxon>Candidatus Omnitrophota</taxon>
        <taxon>Candidatus Omnitrophus</taxon>
    </lineage>
</organism>
<dbReference type="EMBL" id="JYNY01000528">
    <property type="protein sequence ID" value="KJJ83591.1"/>
    <property type="molecule type" value="Genomic_DNA"/>
</dbReference>
<evidence type="ECO:0000313" key="1">
    <source>
        <dbReference type="EMBL" id="KJJ83591.1"/>
    </source>
</evidence>
<dbReference type="Proteomes" id="UP000033428">
    <property type="component" value="Unassembled WGS sequence"/>
</dbReference>
<dbReference type="AlphaFoldDB" id="A0A0F0CPZ2"/>
<accession>A0A0F0CPZ2</accession>
<reference evidence="1 2" key="1">
    <citation type="submission" date="2015-02" db="EMBL/GenBank/DDBJ databases">
        <title>Single-cell genomics of uncultivated deep-branching MTB reveals a conserved set of magnetosome genes.</title>
        <authorList>
            <person name="Kolinko S."/>
            <person name="Richter M."/>
            <person name="Glockner F.O."/>
            <person name="Brachmann A."/>
            <person name="Schuler D."/>
        </authorList>
    </citation>
    <scope>NUCLEOTIDE SEQUENCE [LARGE SCALE GENOMIC DNA]</scope>
    <source>
        <strain evidence="1">SKK-01</strain>
    </source>
</reference>
<evidence type="ECO:0000313" key="2">
    <source>
        <dbReference type="Proteomes" id="UP000033428"/>
    </source>
</evidence>
<name>A0A0F0CPZ2_9BACT</name>
<comment type="caution">
    <text evidence="1">The sequence shown here is derived from an EMBL/GenBank/DDBJ whole genome shotgun (WGS) entry which is preliminary data.</text>
</comment>